<evidence type="ECO:0000313" key="1">
    <source>
        <dbReference type="EMBL" id="AUX19688.1"/>
    </source>
</evidence>
<reference evidence="1 2" key="1">
    <citation type="submission" date="2015-09" db="EMBL/GenBank/DDBJ databases">
        <title>Sorangium comparison.</title>
        <authorList>
            <person name="Zaburannyi N."/>
            <person name="Bunk B."/>
            <person name="Overmann J."/>
            <person name="Mueller R."/>
        </authorList>
    </citation>
    <scope>NUCLEOTIDE SEQUENCE [LARGE SCALE GENOMIC DNA]</scope>
    <source>
        <strain evidence="1 2">So ceGT47</strain>
    </source>
</reference>
<organism evidence="1 2">
    <name type="scientific">Sorangium cellulosum</name>
    <name type="common">Polyangium cellulosum</name>
    <dbReference type="NCBI Taxonomy" id="56"/>
    <lineage>
        <taxon>Bacteria</taxon>
        <taxon>Pseudomonadati</taxon>
        <taxon>Myxococcota</taxon>
        <taxon>Polyangia</taxon>
        <taxon>Polyangiales</taxon>
        <taxon>Polyangiaceae</taxon>
        <taxon>Sorangium</taxon>
    </lineage>
</organism>
<dbReference type="AlphaFoldDB" id="A0A4P2PT25"/>
<dbReference type="EMBL" id="CP012670">
    <property type="protein sequence ID" value="AUX19688.1"/>
    <property type="molecule type" value="Genomic_DNA"/>
</dbReference>
<proteinExistence type="predicted"/>
<accession>A0A4P2PT25</accession>
<protein>
    <submittedName>
        <fullName evidence="1">Uncharacterized protein</fullName>
    </submittedName>
</protein>
<gene>
    <name evidence="1" type="ORF">SOCEGT47_001400</name>
</gene>
<sequence length="112" mass="12044">MAQTPVTALVRHIKVERASTADGDLLTYHAEVLRTLRGSPRSRLSYIAAVERGESSSLPGGPVLVTLCESGSTLYWPGTGSLFDASPTLLEAAEQRAASLDARQTHFELCEE</sequence>
<name>A0A4P2PT25_SORCE</name>
<evidence type="ECO:0000313" key="2">
    <source>
        <dbReference type="Proteomes" id="UP000295781"/>
    </source>
</evidence>
<dbReference type="OrthoDB" id="6301405at2"/>
<dbReference type="RefSeq" id="WP_129344333.1">
    <property type="nucleotide sequence ID" value="NZ_CP012670.1"/>
</dbReference>
<dbReference type="Proteomes" id="UP000295781">
    <property type="component" value="Chromosome"/>
</dbReference>